<reference evidence="2 3" key="1">
    <citation type="submission" date="2020-12" db="EMBL/GenBank/DDBJ databases">
        <title>Whole genome sequences of gut porcine anaerobes.</title>
        <authorList>
            <person name="Kubasova T."/>
            <person name="Jahodarova E."/>
            <person name="Rychlik I."/>
        </authorList>
    </citation>
    <scope>NUCLEOTIDE SEQUENCE [LARGE SCALE GENOMIC DNA]</scope>
    <source>
        <strain evidence="2 3">An925</strain>
    </source>
</reference>
<proteinExistence type="predicted"/>
<organism evidence="2 3">
    <name type="scientific">Xylanibacter brevis</name>
    <dbReference type="NCBI Taxonomy" id="83231"/>
    <lineage>
        <taxon>Bacteria</taxon>
        <taxon>Pseudomonadati</taxon>
        <taxon>Bacteroidota</taxon>
        <taxon>Bacteroidia</taxon>
        <taxon>Bacteroidales</taxon>
        <taxon>Prevotellaceae</taxon>
        <taxon>Xylanibacter</taxon>
    </lineage>
</organism>
<dbReference type="InterPro" id="IPR011050">
    <property type="entry name" value="Pectin_lyase_fold/virulence"/>
</dbReference>
<gene>
    <name evidence="2" type="ORF">I6E12_04780</name>
</gene>
<protein>
    <submittedName>
        <fullName evidence="2">Uncharacterized protein</fullName>
    </submittedName>
</protein>
<dbReference type="EMBL" id="JADYTN010000008">
    <property type="protein sequence ID" value="MCF2563425.1"/>
    <property type="molecule type" value="Genomic_DNA"/>
</dbReference>
<name>A0ABS9CFQ8_9BACT</name>
<keyword evidence="3" id="KW-1185">Reference proteome</keyword>
<evidence type="ECO:0000256" key="1">
    <source>
        <dbReference type="SAM" id="SignalP"/>
    </source>
</evidence>
<sequence>MSHFTNKLLLLMGLAVSIGTEAQTRFTYQGNTLTTNEHRLLVGSKPTNARRNTFRTIEEALRAAEQKSSTDTTWTEIYIEPSVYWIDNPDDKAIRMPRKGETTPYGCEVTINRVHMIGMSDKAEDVVLACNRGQTQGADGNFTMFHFIGSDFKADNITFGNYCNVDLEYPRNPKLNRAKRRNAIVQAQLAICQGDRYTLTNCRFISRLNLCPFVGAPHTNFERCYFECTDDALCGTGIYRQCRFTLFSSKPFYTTDGIQGATFIDCDLHSKTKGTQYLTKASGPVSMTDCRWTSDDPMLTIEWTKRPDPRHRCVMTGCTLNGKPLNVPQPTAALPVSLPPFAIGPQTAIISGQWTLDCYKPLDTMDRDWTADNTHSSWGYAEGIDGAEGCWGLMQLQKGARMMYTPAEGHDSVGNQRCHLVVVPCKSGGQGFGSATTQYLDICIKFDTRTLTGYGLRLQRTPDYDNSVVVSLVEYANGQVTPLTEGTRCDLFKGRCSITLQSVDSQLTATIASSPVTPTSDSVALQEQTLTATMPHPNHYGGFHLQHTGSTGASATVIQSILLQ</sequence>
<dbReference type="SUPFAM" id="SSF51126">
    <property type="entry name" value="Pectin lyase-like"/>
    <property type="match status" value="1"/>
</dbReference>
<feature type="signal peptide" evidence="1">
    <location>
        <begin position="1"/>
        <end position="22"/>
    </location>
</feature>
<feature type="chain" id="PRO_5045523002" evidence="1">
    <location>
        <begin position="23"/>
        <end position="564"/>
    </location>
</feature>
<dbReference type="InterPro" id="IPR012334">
    <property type="entry name" value="Pectin_lyas_fold"/>
</dbReference>
<accession>A0ABS9CFQ8</accession>
<evidence type="ECO:0000313" key="3">
    <source>
        <dbReference type="Proteomes" id="UP001200470"/>
    </source>
</evidence>
<dbReference type="RefSeq" id="WP_301637811.1">
    <property type="nucleotide sequence ID" value="NZ_JADYTN010000008.1"/>
</dbReference>
<dbReference type="Gene3D" id="2.160.20.10">
    <property type="entry name" value="Single-stranded right-handed beta-helix, Pectin lyase-like"/>
    <property type="match status" value="1"/>
</dbReference>
<dbReference type="Proteomes" id="UP001200470">
    <property type="component" value="Unassembled WGS sequence"/>
</dbReference>
<evidence type="ECO:0000313" key="2">
    <source>
        <dbReference type="EMBL" id="MCF2563425.1"/>
    </source>
</evidence>
<keyword evidence="1" id="KW-0732">Signal</keyword>
<comment type="caution">
    <text evidence="2">The sequence shown here is derived from an EMBL/GenBank/DDBJ whole genome shotgun (WGS) entry which is preliminary data.</text>
</comment>